<dbReference type="InterPro" id="IPR000415">
    <property type="entry name" value="Nitroreductase-like"/>
</dbReference>
<comment type="caution">
    <text evidence="3">The sequence shown here is derived from an EMBL/GenBank/DDBJ whole genome shotgun (WGS) entry which is preliminary data.</text>
</comment>
<dbReference type="Proteomes" id="UP000233766">
    <property type="component" value="Unassembled WGS sequence"/>
</dbReference>
<evidence type="ECO:0000256" key="1">
    <source>
        <dbReference type="SAM" id="MobiDB-lite"/>
    </source>
</evidence>
<proteinExistence type="predicted"/>
<dbReference type="PANTHER" id="PTHR43267:SF3">
    <property type="entry name" value="THIF PROTEIN"/>
    <property type="match status" value="1"/>
</dbReference>
<dbReference type="Pfam" id="PF00899">
    <property type="entry name" value="ThiF"/>
    <property type="match status" value="1"/>
</dbReference>
<dbReference type="RefSeq" id="WP_101465774.1">
    <property type="nucleotide sequence ID" value="NZ_PJMW01000002.1"/>
</dbReference>
<feature type="region of interest" description="Disordered" evidence="1">
    <location>
        <begin position="340"/>
        <end position="362"/>
    </location>
</feature>
<evidence type="ECO:0000313" key="4">
    <source>
        <dbReference type="Proteomes" id="UP000233766"/>
    </source>
</evidence>
<dbReference type="SUPFAM" id="SSF69572">
    <property type="entry name" value="Activating enzymes of the ubiquitin-like proteins"/>
    <property type="match status" value="1"/>
</dbReference>
<dbReference type="GO" id="GO:0008641">
    <property type="term" value="F:ubiquitin-like modifier activating enzyme activity"/>
    <property type="evidence" value="ECO:0007669"/>
    <property type="project" value="InterPro"/>
</dbReference>
<dbReference type="AlphaFoldDB" id="A0A2N3VDM5"/>
<name>A0A2N3VDM5_9NOCA</name>
<evidence type="ECO:0000259" key="2">
    <source>
        <dbReference type="Pfam" id="PF00899"/>
    </source>
</evidence>
<dbReference type="NCBIfam" id="NF005901">
    <property type="entry name" value="PRK07877.1"/>
    <property type="match status" value="1"/>
</dbReference>
<dbReference type="Gene3D" id="3.40.109.10">
    <property type="entry name" value="NADH Oxidase"/>
    <property type="match status" value="1"/>
</dbReference>
<protein>
    <submittedName>
        <fullName evidence="3">ThiF family protein</fullName>
    </submittedName>
</protein>
<evidence type="ECO:0000313" key="3">
    <source>
        <dbReference type="EMBL" id="PKV79685.1"/>
    </source>
</evidence>
<dbReference type="CDD" id="cd01483">
    <property type="entry name" value="E1_enzyme_family"/>
    <property type="match status" value="1"/>
</dbReference>
<feature type="compositionally biased region" description="Basic and acidic residues" evidence="1">
    <location>
        <begin position="340"/>
        <end position="350"/>
    </location>
</feature>
<dbReference type="SUPFAM" id="SSF55469">
    <property type="entry name" value="FMN-dependent nitroreductase-like"/>
    <property type="match status" value="2"/>
</dbReference>
<dbReference type="GO" id="GO:0061504">
    <property type="term" value="P:cyclic threonylcarbamoyladenosine biosynthetic process"/>
    <property type="evidence" value="ECO:0007669"/>
    <property type="project" value="TreeGrafter"/>
</dbReference>
<sequence>MTPDLAPTDIFRASVLDDADPADAAELARLRELPGISVSDLRPAMRSELARLKATPEADPADDRWVYYPWRSALVAVVGAPAFRAIRQDRNRNKLTIGEQERLRGQSVGVIGQSAGHEIAYVAALEGACGLLRIADFDTVELSNLNRIPGGLFDIGLNKCVVTARRIAELDPYLPVEIFPGGVDESSMDAFLTGLSVVIEVCDSLDVKLAAREAARRHRIPVLMETNDRGLFDVERFDLEPDRPPFHGLLGETTRADLRGLSNRDKAPHVMRILDPDQLSARLAASLTEIDETVTTWPQLGSDVGLGAAIVATAVRRIGLDQALPSGRIRVDLERELDGLAEPDRGDRRFTAGTAPLDGHDEPHSSIARILHSIERAPSGGNAQPWVVRVDGSAVHLAVDPARTSGMDIGFRGSAVALGAALYNARVAAAAQGLLGRHEIVLGGAAPVSAVLHLGARADPELAADYPAMLTRATNRHLGDGRPLDPEVLAALNVSAAAEGAFVRGVTDRAGLGEVAELLAESDRVRYLTPRLHAEMFGELRWPADDVRTGLDLRTMELASDEYAKLAIGGRADVMAYLRDWSGGAALGDYAHQRISSASALLAVTCPVGADADLTDYVRGGSAVERVWIAAQKLGLAVQPMSPVFLYVRDDNDLRNVSAGFTDTLASIHKRFSALMGIPGHETVTAVLRLSYAPAPTVRSARLPVLGSGN</sequence>
<feature type="domain" description="THIF-type NAD/FAD binding fold" evidence="2">
    <location>
        <begin position="95"/>
        <end position="223"/>
    </location>
</feature>
<dbReference type="EMBL" id="PJMW01000002">
    <property type="protein sequence ID" value="PKV79685.1"/>
    <property type="molecule type" value="Genomic_DNA"/>
</dbReference>
<reference evidence="3 4" key="1">
    <citation type="submission" date="2017-12" db="EMBL/GenBank/DDBJ databases">
        <title>Sequencing the genomes of 1000 Actinobacteria strains.</title>
        <authorList>
            <person name="Klenk H.-P."/>
        </authorList>
    </citation>
    <scope>NUCLEOTIDE SEQUENCE [LARGE SCALE GENOMIC DNA]</scope>
    <source>
        <strain evidence="3 4">DSM 44489</strain>
    </source>
</reference>
<keyword evidence="4" id="KW-1185">Reference proteome</keyword>
<dbReference type="InterPro" id="IPR035985">
    <property type="entry name" value="Ubiquitin-activating_enz"/>
</dbReference>
<dbReference type="OrthoDB" id="5149792at2"/>
<dbReference type="GO" id="GO:0061503">
    <property type="term" value="F:tRNA threonylcarbamoyladenosine dehydratase"/>
    <property type="evidence" value="ECO:0007669"/>
    <property type="project" value="TreeGrafter"/>
</dbReference>
<gene>
    <name evidence="3" type="ORF">ATK86_4094</name>
</gene>
<dbReference type="GO" id="GO:0016491">
    <property type="term" value="F:oxidoreductase activity"/>
    <property type="evidence" value="ECO:0007669"/>
    <property type="project" value="InterPro"/>
</dbReference>
<accession>A0A2N3VDM5</accession>
<dbReference type="PANTHER" id="PTHR43267">
    <property type="entry name" value="TRNA THREONYLCARBAMOYLADENOSINE DEHYDRATASE"/>
    <property type="match status" value="1"/>
</dbReference>
<dbReference type="InterPro" id="IPR045886">
    <property type="entry name" value="ThiF/MoeB/HesA"/>
</dbReference>
<dbReference type="InterPro" id="IPR000594">
    <property type="entry name" value="ThiF_NAD_FAD-bd"/>
</dbReference>
<organism evidence="3 4">
    <name type="scientific">Nocardia fluminea</name>
    <dbReference type="NCBI Taxonomy" id="134984"/>
    <lineage>
        <taxon>Bacteria</taxon>
        <taxon>Bacillati</taxon>
        <taxon>Actinomycetota</taxon>
        <taxon>Actinomycetes</taxon>
        <taxon>Mycobacteriales</taxon>
        <taxon>Nocardiaceae</taxon>
        <taxon>Nocardia</taxon>
    </lineage>
</organism>
<dbReference type="Gene3D" id="3.40.50.720">
    <property type="entry name" value="NAD(P)-binding Rossmann-like Domain"/>
    <property type="match status" value="1"/>
</dbReference>